<dbReference type="HOGENOM" id="CLU_1316157_0_0_1"/>
<accession>A0A0C9V920</accession>
<sequence length="209" mass="23116">MCKPISYLYTGLLLKFIYLVTWWKLRQISMLPPEKLASFVTDVVTVGSTSATVGSTVTTTIKTAGPTTTDAKQASDSKKASFCGRCNLEKDGKGRGQNQHAKFNCSDGLPVWKGIPYPLNMMGFPMTEIVVPKSGKKGLSKWGCVNAFRKGFEVITQLQLEGTEIAEDILNLLRFEQLARLNPAEDCATATQRGIDAYDFSESRFKNRK</sequence>
<evidence type="ECO:0000256" key="1">
    <source>
        <dbReference type="SAM" id="Phobius"/>
    </source>
</evidence>
<dbReference type="Proteomes" id="UP000054279">
    <property type="component" value="Unassembled WGS sequence"/>
</dbReference>
<name>A0A0C9V920_SPHS4</name>
<dbReference type="AlphaFoldDB" id="A0A0C9V920"/>
<organism evidence="2 3">
    <name type="scientific">Sphaerobolus stellatus (strain SS14)</name>
    <dbReference type="NCBI Taxonomy" id="990650"/>
    <lineage>
        <taxon>Eukaryota</taxon>
        <taxon>Fungi</taxon>
        <taxon>Dikarya</taxon>
        <taxon>Basidiomycota</taxon>
        <taxon>Agaricomycotina</taxon>
        <taxon>Agaricomycetes</taxon>
        <taxon>Phallomycetidae</taxon>
        <taxon>Geastrales</taxon>
        <taxon>Sphaerobolaceae</taxon>
        <taxon>Sphaerobolus</taxon>
    </lineage>
</organism>
<keyword evidence="1" id="KW-0472">Membrane</keyword>
<keyword evidence="1" id="KW-1133">Transmembrane helix</keyword>
<gene>
    <name evidence="2" type="ORF">M422DRAFT_50202</name>
</gene>
<dbReference type="EMBL" id="KN837164">
    <property type="protein sequence ID" value="KIJ38052.1"/>
    <property type="molecule type" value="Genomic_DNA"/>
</dbReference>
<feature type="transmembrane region" description="Helical" evidence="1">
    <location>
        <begin position="6"/>
        <end position="25"/>
    </location>
</feature>
<proteinExistence type="predicted"/>
<keyword evidence="1" id="KW-0812">Transmembrane</keyword>
<evidence type="ECO:0000313" key="3">
    <source>
        <dbReference type="Proteomes" id="UP000054279"/>
    </source>
</evidence>
<protein>
    <submittedName>
        <fullName evidence="2">Uncharacterized protein</fullName>
    </submittedName>
</protein>
<reference evidence="2 3" key="1">
    <citation type="submission" date="2014-06" db="EMBL/GenBank/DDBJ databases">
        <title>Evolutionary Origins and Diversification of the Mycorrhizal Mutualists.</title>
        <authorList>
            <consortium name="DOE Joint Genome Institute"/>
            <consortium name="Mycorrhizal Genomics Consortium"/>
            <person name="Kohler A."/>
            <person name="Kuo A."/>
            <person name="Nagy L.G."/>
            <person name="Floudas D."/>
            <person name="Copeland A."/>
            <person name="Barry K.W."/>
            <person name="Cichocki N."/>
            <person name="Veneault-Fourrey C."/>
            <person name="LaButti K."/>
            <person name="Lindquist E.A."/>
            <person name="Lipzen A."/>
            <person name="Lundell T."/>
            <person name="Morin E."/>
            <person name="Murat C."/>
            <person name="Riley R."/>
            <person name="Ohm R."/>
            <person name="Sun H."/>
            <person name="Tunlid A."/>
            <person name="Henrissat B."/>
            <person name="Grigoriev I.V."/>
            <person name="Hibbett D.S."/>
            <person name="Martin F."/>
        </authorList>
    </citation>
    <scope>NUCLEOTIDE SEQUENCE [LARGE SCALE GENOMIC DNA]</scope>
    <source>
        <strain evidence="2 3">SS14</strain>
    </source>
</reference>
<evidence type="ECO:0000313" key="2">
    <source>
        <dbReference type="EMBL" id="KIJ38052.1"/>
    </source>
</evidence>
<keyword evidence="3" id="KW-1185">Reference proteome</keyword>